<dbReference type="SUPFAM" id="SSF53335">
    <property type="entry name" value="S-adenosyl-L-methionine-dependent methyltransferases"/>
    <property type="match status" value="1"/>
</dbReference>
<dbReference type="InterPro" id="IPR007848">
    <property type="entry name" value="Small_mtfrase_dom"/>
</dbReference>
<gene>
    <name evidence="2" type="ORF">ATL39_0040</name>
</gene>
<dbReference type="AlphaFoldDB" id="A0A419VU08"/>
<sequence length="242" mass="27378">MTDQNERIDYITKNLQIIQSEDVFSFSMDAVLLARFAWVPITQGSIVDLCSGNGVIPLVLSTRSRVPITGVEIQPRLKDMADRSIHLNHLSAQIQCIEADVRETTAPPAQADLVTCNPPYFAAAGETEYHNNPHFDAARHERNGTLQDIVKAASRMVKQKGKVAMVLRPERFLELVHLYQQYGIEPKRAKWIHPLADRPANILLLEGIKAGRPGLTIEPPLIVYDDQRQYTKEFQRYYEGSD</sequence>
<dbReference type="CDD" id="cd02440">
    <property type="entry name" value="AdoMet_MTases"/>
    <property type="match status" value="1"/>
</dbReference>
<dbReference type="InterPro" id="IPR050210">
    <property type="entry name" value="tRNA_Adenine-N(6)_MTase"/>
</dbReference>
<dbReference type="InterPro" id="IPR029063">
    <property type="entry name" value="SAM-dependent_MTases_sf"/>
</dbReference>
<organism evidence="2 3">
    <name type="scientific">Sinobaca qinghaiensis</name>
    <dbReference type="NCBI Taxonomy" id="342944"/>
    <lineage>
        <taxon>Bacteria</taxon>
        <taxon>Bacillati</taxon>
        <taxon>Bacillota</taxon>
        <taxon>Bacilli</taxon>
        <taxon>Bacillales</taxon>
        <taxon>Sporolactobacillaceae</taxon>
        <taxon>Sinobaca</taxon>
    </lineage>
</organism>
<dbReference type="GO" id="GO:0008168">
    <property type="term" value="F:methyltransferase activity"/>
    <property type="evidence" value="ECO:0007669"/>
    <property type="project" value="UniProtKB-KW"/>
</dbReference>
<evidence type="ECO:0000259" key="1">
    <source>
        <dbReference type="Pfam" id="PF05175"/>
    </source>
</evidence>
<evidence type="ECO:0000313" key="3">
    <source>
        <dbReference type="Proteomes" id="UP000285120"/>
    </source>
</evidence>
<proteinExistence type="predicted"/>
<dbReference type="Proteomes" id="UP000285120">
    <property type="component" value="Unassembled WGS sequence"/>
</dbReference>
<dbReference type="PANTHER" id="PTHR47739">
    <property type="entry name" value="TRNA1(VAL) (ADENINE(37)-N6)-METHYLTRANSFERASE"/>
    <property type="match status" value="1"/>
</dbReference>
<reference evidence="2 3" key="1">
    <citation type="submission" date="2018-09" db="EMBL/GenBank/DDBJ databases">
        <title>Genomic Encyclopedia of Archaeal and Bacterial Type Strains, Phase II (KMG-II): from individual species to whole genera.</title>
        <authorList>
            <person name="Goeker M."/>
        </authorList>
    </citation>
    <scope>NUCLEOTIDE SEQUENCE [LARGE SCALE GENOMIC DNA]</scope>
    <source>
        <strain evidence="2 3">DSM 17008</strain>
    </source>
</reference>
<dbReference type="PANTHER" id="PTHR47739:SF1">
    <property type="entry name" value="TRNA1(VAL) (ADENINE(37)-N6)-METHYLTRANSFERASE"/>
    <property type="match status" value="1"/>
</dbReference>
<name>A0A419VU08_9BACL</name>
<feature type="domain" description="Methyltransferase small" evidence="1">
    <location>
        <begin position="31"/>
        <end position="167"/>
    </location>
</feature>
<protein>
    <submittedName>
        <fullName evidence="2">tRNA1(Val) A37 N6-methylase TrmN6</fullName>
    </submittedName>
</protein>
<keyword evidence="2" id="KW-0489">Methyltransferase</keyword>
<comment type="caution">
    <text evidence="2">The sequence shown here is derived from an EMBL/GenBank/DDBJ whole genome shotgun (WGS) entry which is preliminary data.</text>
</comment>
<evidence type="ECO:0000313" key="2">
    <source>
        <dbReference type="EMBL" id="RKD84171.1"/>
    </source>
</evidence>
<dbReference type="EMBL" id="RAPK01000001">
    <property type="protein sequence ID" value="RKD84171.1"/>
    <property type="molecule type" value="Genomic_DNA"/>
</dbReference>
<keyword evidence="3" id="KW-1185">Reference proteome</keyword>
<dbReference type="GO" id="GO:0032259">
    <property type="term" value="P:methylation"/>
    <property type="evidence" value="ECO:0007669"/>
    <property type="project" value="UniProtKB-KW"/>
</dbReference>
<dbReference type="RefSeq" id="WP_245960884.1">
    <property type="nucleotide sequence ID" value="NZ_RAPK01000001.1"/>
</dbReference>
<keyword evidence="2" id="KW-0808">Transferase</keyword>
<dbReference type="Pfam" id="PF05175">
    <property type="entry name" value="MTS"/>
    <property type="match status" value="1"/>
</dbReference>
<dbReference type="Gene3D" id="3.40.50.150">
    <property type="entry name" value="Vaccinia Virus protein VP39"/>
    <property type="match status" value="1"/>
</dbReference>
<accession>A0A419VU08</accession>